<dbReference type="STRING" id="6336.A0A0V0SHD0"/>
<dbReference type="EMBL" id="JYDL01000008">
    <property type="protein sequence ID" value="KRX26184.1"/>
    <property type="molecule type" value="Genomic_DNA"/>
</dbReference>
<evidence type="ECO:0000256" key="1">
    <source>
        <dbReference type="SAM" id="MobiDB-lite"/>
    </source>
</evidence>
<sequence>MPSRKRESERKGNPPVNTGPSPFSDECANSAVEQLNELARGSGSLRRCVMENDVDEEIFKLLDCMNEQIHLKLILERKMKECWMAMAKARESMGSLLNISVVNLDSTSTVDVENGVNFILRQRDDDFSRKQMFKKFGLFTPIHLVTAQKHSIAAIKLVCNIASNQAQLVQDMAKYAEHDLKRL</sequence>
<organism evidence="2 3">
    <name type="scientific">Trichinella nelsoni</name>
    <dbReference type="NCBI Taxonomy" id="6336"/>
    <lineage>
        <taxon>Eukaryota</taxon>
        <taxon>Metazoa</taxon>
        <taxon>Ecdysozoa</taxon>
        <taxon>Nematoda</taxon>
        <taxon>Enoplea</taxon>
        <taxon>Dorylaimia</taxon>
        <taxon>Trichinellida</taxon>
        <taxon>Trichinellidae</taxon>
        <taxon>Trichinella</taxon>
    </lineage>
</organism>
<evidence type="ECO:0000313" key="2">
    <source>
        <dbReference type="EMBL" id="KRX26184.1"/>
    </source>
</evidence>
<comment type="caution">
    <text evidence="2">The sequence shown here is derived from an EMBL/GenBank/DDBJ whole genome shotgun (WGS) entry which is preliminary data.</text>
</comment>
<proteinExistence type="predicted"/>
<dbReference type="OrthoDB" id="408631at2759"/>
<dbReference type="AlphaFoldDB" id="A0A0V0SHD0"/>
<evidence type="ECO:0000313" key="3">
    <source>
        <dbReference type="Proteomes" id="UP000054630"/>
    </source>
</evidence>
<gene>
    <name evidence="2" type="ORF">T07_7887</name>
</gene>
<protein>
    <submittedName>
        <fullName evidence="2">Uncharacterized protein</fullName>
    </submittedName>
</protein>
<reference evidence="2 3" key="1">
    <citation type="submission" date="2015-01" db="EMBL/GenBank/DDBJ databases">
        <title>Evolution of Trichinella species and genotypes.</title>
        <authorList>
            <person name="Korhonen P.K."/>
            <person name="Edoardo P."/>
            <person name="Giuseppe L.R."/>
            <person name="Gasser R.B."/>
        </authorList>
    </citation>
    <scope>NUCLEOTIDE SEQUENCE [LARGE SCALE GENOMIC DNA]</scope>
    <source>
        <strain evidence="2">ISS37</strain>
    </source>
</reference>
<dbReference type="Proteomes" id="UP000054630">
    <property type="component" value="Unassembled WGS sequence"/>
</dbReference>
<keyword evidence="3" id="KW-1185">Reference proteome</keyword>
<accession>A0A0V0SHD0</accession>
<feature type="region of interest" description="Disordered" evidence="1">
    <location>
        <begin position="1"/>
        <end position="24"/>
    </location>
</feature>
<feature type="compositionally biased region" description="Basic and acidic residues" evidence="1">
    <location>
        <begin position="1"/>
        <end position="12"/>
    </location>
</feature>
<name>A0A0V0SHD0_9BILA</name>